<protein>
    <submittedName>
        <fullName evidence="1">Uncharacterized protein</fullName>
    </submittedName>
</protein>
<evidence type="ECO:0000313" key="1">
    <source>
        <dbReference type="EMBL" id="ETA74273.1"/>
    </source>
</evidence>
<organism evidence="1 2">
    <name type="scientific">Ligilactobacillus equi DPC 6820</name>
    <dbReference type="NCBI Taxonomy" id="1392007"/>
    <lineage>
        <taxon>Bacteria</taxon>
        <taxon>Bacillati</taxon>
        <taxon>Bacillota</taxon>
        <taxon>Bacilli</taxon>
        <taxon>Lactobacillales</taxon>
        <taxon>Lactobacillaceae</taxon>
        <taxon>Ligilactobacillus</taxon>
    </lineage>
</organism>
<accession>V7HYH4</accession>
<keyword evidence="2" id="KW-1185">Reference proteome</keyword>
<proteinExistence type="predicted"/>
<dbReference type="AlphaFoldDB" id="V7HYH4"/>
<gene>
    <name evidence="1" type="ORF">LEQ_2234</name>
</gene>
<name>V7HYH4_9LACO</name>
<reference evidence="1 2" key="1">
    <citation type="journal article" date="2014" name="Genome Announc.">
        <title>The Genome of the Predominant Equine Lactobacillus Species, Lactobacillus equi, Is Reflective of Its Lifestyle Adaptations to an Herbivorous Host.</title>
        <authorList>
            <person name="O'Donnell M.M."/>
            <person name="Harris H.M."/>
            <person name="O'Toole P.W."/>
            <person name="Ross R.P."/>
        </authorList>
    </citation>
    <scope>NUCLEOTIDE SEQUENCE [LARGE SCALE GENOMIC DNA]</scope>
    <source>
        <strain evidence="1 2">DPC 6820</strain>
    </source>
</reference>
<dbReference type="Proteomes" id="UP000018559">
    <property type="component" value="Unassembled WGS sequence"/>
</dbReference>
<dbReference type="EMBL" id="AWWH01000099">
    <property type="protein sequence ID" value="ETA74273.1"/>
    <property type="molecule type" value="Genomic_DNA"/>
</dbReference>
<evidence type="ECO:0000313" key="2">
    <source>
        <dbReference type="Proteomes" id="UP000018559"/>
    </source>
</evidence>
<sequence length="58" mass="7035">MNHIDTWEHKKLWVDATNRDLNATYNIRDWSLDVKKHAVLKQRAKYPFLDEKNLVEII</sequence>
<comment type="caution">
    <text evidence="1">The sequence shown here is derived from an EMBL/GenBank/DDBJ whole genome shotgun (WGS) entry which is preliminary data.</text>
</comment>